<keyword evidence="3" id="KW-1185">Reference proteome</keyword>
<organism evidence="2 3">
    <name type="scientific">Dendrobium nobile</name>
    <name type="common">Orchid</name>
    <dbReference type="NCBI Taxonomy" id="94219"/>
    <lineage>
        <taxon>Eukaryota</taxon>
        <taxon>Viridiplantae</taxon>
        <taxon>Streptophyta</taxon>
        <taxon>Embryophyta</taxon>
        <taxon>Tracheophyta</taxon>
        <taxon>Spermatophyta</taxon>
        <taxon>Magnoliopsida</taxon>
        <taxon>Liliopsida</taxon>
        <taxon>Asparagales</taxon>
        <taxon>Orchidaceae</taxon>
        <taxon>Epidendroideae</taxon>
        <taxon>Malaxideae</taxon>
        <taxon>Dendrobiinae</taxon>
        <taxon>Dendrobium</taxon>
    </lineage>
</organism>
<feature type="region of interest" description="Disordered" evidence="1">
    <location>
        <begin position="1"/>
        <end position="45"/>
    </location>
</feature>
<comment type="caution">
    <text evidence="2">The sequence shown here is derived from an EMBL/GenBank/DDBJ whole genome shotgun (WGS) entry which is preliminary data.</text>
</comment>
<gene>
    <name evidence="2" type="ORF">KFK09_029015</name>
</gene>
<sequence length="131" mass="14900">MFKFHPNSILKKKDRRNRGRRKRKQRWRRRNEGRRKGDGAYLSSVGGKQARLRTWKRSRVVGLDLGVREQRKTEGVGGCCRVRRGELRWLPSGSETRGGVGPGPGVRSRKRKQEGGSAWAAVDRTGFGLDS</sequence>
<feature type="region of interest" description="Disordered" evidence="1">
    <location>
        <begin position="92"/>
        <end position="131"/>
    </location>
</feature>
<proteinExistence type="predicted"/>
<evidence type="ECO:0000256" key="1">
    <source>
        <dbReference type="SAM" id="MobiDB-lite"/>
    </source>
</evidence>
<evidence type="ECO:0000313" key="3">
    <source>
        <dbReference type="Proteomes" id="UP000829196"/>
    </source>
</evidence>
<evidence type="ECO:0000313" key="2">
    <source>
        <dbReference type="EMBL" id="KAI0489173.1"/>
    </source>
</evidence>
<reference evidence="2" key="1">
    <citation type="journal article" date="2022" name="Front. Genet.">
        <title>Chromosome-Scale Assembly of the Dendrobium nobile Genome Provides Insights Into the Molecular Mechanism of the Biosynthesis of the Medicinal Active Ingredient of Dendrobium.</title>
        <authorList>
            <person name="Xu Q."/>
            <person name="Niu S.-C."/>
            <person name="Li K.-L."/>
            <person name="Zheng P.-J."/>
            <person name="Zhang X.-J."/>
            <person name="Jia Y."/>
            <person name="Liu Y."/>
            <person name="Niu Y.-X."/>
            <person name="Yu L.-H."/>
            <person name="Chen D.-F."/>
            <person name="Zhang G.-Q."/>
        </authorList>
    </citation>
    <scope>NUCLEOTIDE SEQUENCE</scope>
    <source>
        <tissue evidence="2">Leaf</tissue>
    </source>
</reference>
<dbReference type="Proteomes" id="UP000829196">
    <property type="component" value="Unassembled WGS sequence"/>
</dbReference>
<name>A0A8T3A9E8_DENNO</name>
<dbReference type="AlphaFoldDB" id="A0A8T3A9E8"/>
<accession>A0A8T3A9E8</accession>
<feature type="compositionally biased region" description="Basic residues" evidence="1">
    <location>
        <begin position="10"/>
        <end position="33"/>
    </location>
</feature>
<dbReference type="EMBL" id="JAGYWB010000019">
    <property type="protein sequence ID" value="KAI0489173.1"/>
    <property type="molecule type" value="Genomic_DNA"/>
</dbReference>
<protein>
    <submittedName>
        <fullName evidence="2">Uncharacterized protein</fullName>
    </submittedName>
</protein>